<organism evidence="18 19">
    <name type="scientific">Roseburia inulinivorans</name>
    <dbReference type="NCBI Taxonomy" id="360807"/>
    <lineage>
        <taxon>Bacteria</taxon>
        <taxon>Bacillati</taxon>
        <taxon>Bacillota</taxon>
        <taxon>Clostridia</taxon>
        <taxon>Lachnospirales</taxon>
        <taxon>Lachnospiraceae</taxon>
        <taxon>Roseburia</taxon>
    </lineage>
</organism>
<evidence type="ECO:0000313" key="18">
    <source>
        <dbReference type="EMBL" id="CRL32859.1"/>
    </source>
</evidence>
<evidence type="ECO:0000256" key="14">
    <source>
        <dbReference type="ARBA" id="ARBA00023284"/>
    </source>
</evidence>
<dbReference type="EMBL" id="CVRS01000016">
    <property type="protein sequence ID" value="CRL32859.1"/>
    <property type="molecule type" value="Genomic_DNA"/>
</dbReference>
<feature type="binding site" evidence="17">
    <location>
        <position position="51"/>
    </location>
    <ligand>
        <name>[4Fe-4S] cluster</name>
        <dbReference type="ChEBI" id="CHEBI:49883"/>
    </ligand>
</feature>
<dbReference type="Proteomes" id="UP000049828">
    <property type="component" value="Unassembled WGS sequence"/>
</dbReference>
<feature type="binding site" evidence="17">
    <location>
        <position position="50"/>
    </location>
    <ligand>
        <name>[4Fe-4S] cluster</name>
        <dbReference type="ChEBI" id="CHEBI:49883"/>
    </ligand>
</feature>
<keyword evidence="9 17" id="KW-0671">Queuosine biosynthesis</keyword>
<keyword evidence="7 17" id="KW-0819">tRNA processing</keyword>
<dbReference type="PANTHER" id="PTHR36701">
    <property type="entry name" value="EPOXYQUEUOSINE REDUCTASE QUEH"/>
    <property type="match status" value="1"/>
</dbReference>
<sequence length="232" mass="27360">MGGEGKTAFGLHFKVKFANMNKVNYQKILEQTIEKNERENRVPTLLLHSCCAPCSSYCLEYLSNYFKITVFYYNPNIYPEEEYEKRVKEQQKFIEKLPVKYPIHFVEGAYEKERFYEMAKGLEDCPEGGERCFRCYGLRLREAAELAKKMQMDYFTTTLSISPLKNAEKLNEIGDALAAEYRVAYLNSDFKKKNGYKRSVELSEQYGMYRQYYCGCVFSKNQRDREIAQKNQ</sequence>
<dbReference type="GO" id="GO:0051539">
    <property type="term" value="F:4 iron, 4 sulfur cluster binding"/>
    <property type="evidence" value="ECO:0007669"/>
    <property type="project" value="UniProtKB-UniRule"/>
</dbReference>
<dbReference type="UniPathway" id="UPA00392"/>
<comment type="function">
    <text evidence="1 17">Catalyzes the conversion of epoxyqueuosine (oQ) to queuosine (Q), which is a hypermodified base found in the wobble positions of tRNA(Asp), tRNA(Asn), tRNA(His) and tRNA(Tyr).</text>
</comment>
<evidence type="ECO:0000256" key="7">
    <source>
        <dbReference type="ARBA" id="ARBA00022694"/>
    </source>
</evidence>
<protein>
    <recommendedName>
        <fullName evidence="5 17">Epoxyqueuosine reductase QueH</fullName>
        <ecNumber evidence="4 17">1.17.99.6</ecNumber>
    </recommendedName>
    <alternativeName>
        <fullName evidence="15 17">Queuosine biosynthesis protein QueH</fullName>
    </alternativeName>
</protein>
<evidence type="ECO:0000256" key="15">
    <source>
        <dbReference type="ARBA" id="ARBA00031446"/>
    </source>
</evidence>
<reference evidence="19" key="1">
    <citation type="submission" date="2015-05" db="EMBL/GenBank/DDBJ databases">
        <authorList>
            <consortium name="Pathogen Informatics"/>
        </authorList>
    </citation>
    <scope>NUCLEOTIDE SEQUENCE [LARGE SCALE GENOMIC DNA]</scope>
    <source>
        <strain evidence="19">L1-83</strain>
    </source>
</reference>
<evidence type="ECO:0000256" key="1">
    <source>
        <dbReference type="ARBA" id="ARBA00002268"/>
    </source>
</evidence>
<keyword evidence="14 17" id="KW-0676">Redox-active center</keyword>
<dbReference type="GO" id="GO:0046872">
    <property type="term" value="F:metal ion binding"/>
    <property type="evidence" value="ECO:0007669"/>
    <property type="project" value="UniProtKB-KW"/>
</dbReference>
<feature type="binding site" evidence="17">
    <location>
        <position position="135"/>
    </location>
    <ligand>
        <name>[4Fe-4S] cluster</name>
        <dbReference type="ChEBI" id="CHEBI:49883"/>
    </ligand>
</feature>
<keyword evidence="11 17" id="KW-0408">Iron</keyword>
<evidence type="ECO:0000256" key="5">
    <source>
        <dbReference type="ARBA" id="ARBA00016895"/>
    </source>
</evidence>
<comment type="similarity">
    <text evidence="3 17">Belongs to the QueH family.</text>
</comment>
<dbReference type="EC" id="1.17.99.6" evidence="4 17"/>
<dbReference type="Pfam" id="PF02677">
    <property type="entry name" value="QueH"/>
    <property type="match status" value="1"/>
</dbReference>
<feature type="disulfide bond" description="Redox-active" evidence="17">
    <location>
        <begin position="214"/>
        <end position="216"/>
    </location>
</feature>
<dbReference type="GO" id="GO:0052693">
    <property type="term" value="F:epoxyqueuosine reductase activity"/>
    <property type="evidence" value="ECO:0007669"/>
    <property type="project" value="UniProtKB-UniRule"/>
</dbReference>
<evidence type="ECO:0000256" key="17">
    <source>
        <dbReference type="HAMAP-Rule" id="MF_02089"/>
    </source>
</evidence>
<feature type="binding site" evidence="17">
    <location>
        <position position="132"/>
    </location>
    <ligand>
        <name>[4Fe-4S] cluster</name>
        <dbReference type="ChEBI" id="CHEBI:49883"/>
    </ligand>
</feature>
<name>A0A0M6WAU4_9FIRM</name>
<keyword evidence="12 17" id="KW-0411">Iron-sulfur</keyword>
<dbReference type="STRING" id="360807.ERS852392_00453"/>
<accession>A0A0M6WAU4</accession>
<evidence type="ECO:0000313" key="19">
    <source>
        <dbReference type="Proteomes" id="UP000049828"/>
    </source>
</evidence>
<evidence type="ECO:0000256" key="11">
    <source>
        <dbReference type="ARBA" id="ARBA00023004"/>
    </source>
</evidence>
<keyword evidence="13 17" id="KW-1015">Disulfide bond</keyword>
<evidence type="ECO:0000256" key="12">
    <source>
        <dbReference type="ARBA" id="ARBA00023014"/>
    </source>
</evidence>
<keyword evidence="19" id="KW-1185">Reference proteome</keyword>
<dbReference type="HAMAP" id="MF_02089">
    <property type="entry name" value="QueH"/>
    <property type="match status" value="1"/>
</dbReference>
<keyword evidence="10 17" id="KW-0560">Oxidoreductase</keyword>
<evidence type="ECO:0000256" key="2">
    <source>
        <dbReference type="ARBA" id="ARBA00004691"/>
    </source>
</evidence>
<evidence type="ECO:0000256" key="4">
    <source>
        <dbReference type="ARBA" id="ARBA00012622"/>
    </source>
</evidence>
<gene>
    <name evidence="17" type="primary">queH</name>
    <name evidence="18" type="ORF">RIL183_00671</name>
</gene>
<evidence type="ECO:0000256" key="8">
    <source>
        <dbReference type="ARBA" id="ARBA00022723"/>
    </source>
</evidence>
<dbReference type="AlphaFoldDB" id="A0A0M6WAU4"/>
<dbReference type="InterPro" id="IPR003828">
    <property type="entry name" value="QueH"/>
</dbReference>
<evidence type="ECO:0000256" key="10">
    <source>
        <dbReference type="ARBA" id="ARBA00023002"/>
    </source>
</evidence>
<comment type="pathway">
    <text evidence="2 17">tRNA modification; tRNA-queuosine biosynthesis.</text>
</comment>
<comment type="catalytic activity">
    <reaction evidence="16 17">
        <text>epoxyqueuosine(34) in tRNA + AH2 = queuosine(34) in tRNA + A + H2O</text>
        <dbReference type="Rhea" id="RHEA:32159"/>
        <dbReference type="Rhea" id="RHEA-COMP:18571"/>
        <dbReference type="Rhea" id="RHEA-COMP:18582"/>
        <dbReference type="ChEBI" id="CHEBI:13193"/>
        <dbReference type="ChEBI" id="CHEBI:15377"/>
        <dbReference type="ChEBI" id="CHEBI:17499"/>
        <dbReference type="ChEBI" id="CHEBI:194431"/>
        <dbReference type="ChEBI" id="CHEBI:194443"/>
        <dbReference type="EC" id="1.17.99.6"/>
    </reaction>
</comment>
<dbReference type="GO" id="GO:0008616">
    <property type="term" value="P:tRNA queuosine(34) biosynthetic process"/>
    <property type="evidence" value="ECO:0007669"/>
    <property type="project" value="UniProtKB-UniRule"/>
</dbReference>
<evidence type="ECO:0000256" key="13">
    <source>
        <dbReference type="ARBA" id="ARBA00023157"/>
    </source>
</evidence>
<dbReference type="PANTHER" id="PTHR36701:SF1">
    <property type="entry name" value="EPOXYQUEUOSINE REDUCTASE QUEH"/>
    <property type="match status" value="1"/>
</dbReference>
<evidence type="ECO:0000256" key="9">
    <source>
        <dbReference type="ARBA" id="ARBA00022785"/>
    </source>
</evidence>
<keyword evidence="6 17" id="KW-0004">4Fe-4S</keyword>
<evidence type="ECO:0000256" key="6">
    <source>
        <dbReference type="ARBA" id="ARBA00022485"/>
    </source>
</evidence>
<proteinExistence type="inferred from homology"/>
<evidence type="ECO:0000256" key="16">
    <source>
        <dbReference type="ARBA" id="ARBA00047415"/>
    </source>
</evidence>
<evidence type="ECO:0000256" key="3">
    <source>
        <dbReference type="ARBA" id="ARBA00008207"/>
    </source>
</evidence>
<keyword evidence="8 17" id="KW-0479">Metal-binding</keyword>